<evidence type="ECO:0000313" key="9">
    <source>
        <dbReference type="Proteomes" id="UP001378592"/>
    </source>
</evidence>
<feature type="domain" description="C2H2-type" evidence="7">
    <location>
        <begin position="426"/>
        <end position="454"/>
    </location>
</feature>
<dbReference type="Gene3D" id="3.30.160.60">
    <property type="entry name" value="Classic Zinc Finger"/>
    <property type="match status" value="1"/>
</dbReference>
<evidence type="ECO:0000313" key="8">
    <source>
        <dbReference type="EMBL" id="KAK7791657.1"/>
    </source>
</evidence>
<dbReference type="GO" id="GO:0008270">
    <property type="term" value="F:zinc ion binding"/>
    <property type="evidence" value="ECO:0007669"/>
    <property type="project" value="UniProtKB-KW"/>
</dbReference>
<dbReference type="SUPFAM" id="SSF57667">
    <property type="entry name" value="beta-beta-alpha zinc fingers"/>
    <property type="match status" value="1"/>
</dbReference>
<keyword evidence="2" id="KW-0677">Repeat</keyword>
<dbReference type="PROSITE" id="PS00028">
    <property type="entry name" value="ZINC_FINGER_C2H2_1"/>
    <property type="match status" value="1"/>
</dbReference>
<evidence type="ECO:0000256" key="3">
    <source>
        <dbReference type="ARBA" id="ARBA00022771"/>
    </source>
</evidence>
<keyword evidence="4" id="KW-0862">Zinc</keyword>
<protein>
    <recommendedName>
        <fullName evidence="7">C2H2-type domain-containing protein</fullName>
    </recommendedName>
</protein>
<name>A0AAN9V6Z8_9ORTH</name>
<evidence type="ECO:0000259" key="7">
    <source>
        <dbReference type="PROSITE" id="PS50157"/>
    </source>
</evidence>
<evidence type="ECO:0000256" key="2">
    <source>
        <dbReference type="ARBA" id="ARBA00022737"/>
    </source>
</evidence>
<feature type="region of interest" description="Disordered" evidence="6">
    <location>
        <begin position="260"/>
        <end position="285"/>
    </location>
</feature>
<evidence type="ECO:0000256" key="5">
    <source>
        <dbReference type="PROSITE-ProRule" id="PRU00042"/>
    </source>
</evidence>
<feature type="region of interest" description="Disordered" evidence="6">
    <location>
        <begin position="145"/>
        <end position="168"/>
    </location>
</feature>
<dbReference type="EMBL" id="JAZDUA010000514">
    <property type="protein sequence ID" value="KAK7791657.1"/>
    <property type="molecule type" value="Genomic_DNA"/>
</dbReference>
<dbReference type="Proteomes" id="UP001378592">
    <property type="component" value="Unassembled WGS sequence"/>
</dbReference>
<dbReference type="PANTHER" id="PTHR24409">
    <property type="entry name" value="ZINC FINGER PROTEIN 142"/>
    <property type="match status" value="1"/>
</dbReference>
<gene>
    <name evidence="8" type="ORF">R5R35_005069</name>
</gene>
<proteinExistence type="predicted"/>
<dbReference type="GO" id="GO:0005634">
    <property type="term" value="C:nucleus"/>
    <property type="evidence" value="ECO:0007669"/>
    <property type="project" value="TreeGrafter"/>
</dbReference>
<reference evidence="8 9" key="1">
    <citation type="submission" date="2024-03" db="EMBL/GenBank/DDBJ databases">
        <title>The genome assembly and annotation of the cricket Gryllus longicercus Weissman &amp; Gray.</title>
        <authorList>
            <person name="Szrajer S."/>
            <person name="Gray D."/>
            <person name="Ylla G."/>
        </authorList>
    </citation>
    <scope>NUCLEOTIDE SEQUENCE [LARGE SCALE GENOMIC DNA]</scope>
    <source>
        <strain evidence="8">DAG 2021-001</strain>
        <tissue evidence="8">Whole body minus gut</tissue>
    </source>
</reference>
<feature type="compositionally biased region" description="Basic residues" evidence="6">
    <location>
        <begin position="153"/>
        <end position="167"/>
    </location>
</feature>
<dbReference type="PROSITE" id="PS50157">
    <property type="entry name" value="ZINC_FINGER_C2H2_2"/>
    <property type="match status" value="1"/>
</dbReference>
<keyword evidence="9" id="KW-1185">Reference proteome</keyword>
<keyword evidence="1" id="KW-0479">Metal-binding</keyword>
<keyword evidence="3 5" id="KW-0863">Zinc-finger</keyword>
<dbReference type="SMART" id="SM00355">
    <property type="entry name" value="ZnF_C2H2"/>
    <property type="match status" value="3"/>
</dbReference>
<dbReference type="InterPro" id="IPR036236">
    <property type="entry name" value="Znf_C2H2_sf"/>
</dbReference>
<evidence type="ECO:0000256" key="4">
    <source>
        <dbReference type="ARBA" id="ARBA00022833"/>
    </source>
</evidence>
<evidence type="ECO:0000256" key="1">
    <source>
        <dbReference type="ARBA" id="ARBA00022723"/>
    </source>
</evidence>
<dbReference type="GO" id="GO:0000981">
    <property type="term" value="F:DNA-binding transcription factor activity, RNA polymerase II-specific"/>
    <property type="evidence" value="ECO:0007669"/>
    <property type="project" value="TreeGrafter"/>
</dbReference>
<feature type="compositionally biased region" description="Pro residues" evidence="6">
    <location>
        <begin position="264"/>
        <end position="275"/>
    </location>
</feature>
<organism evidence="8 9">
    <name type="scientific">Gryllus longicercus</name>
    <dbReference type="NCBI Taxonomy" id="2509291"/>
    <lineage>
        <taxon>Eukaryota</taxon>
        <taxon>Metazoa</taxon>
        <taxon>Ecdysozoa</taxon>
        <taxon>Arthropoda</taxon>
        <taxon>Hexapoda</taxon>
        <taxon>Insecta</taxon>
        <taxon>Pterygota</taxon>
        <taxon>Neoptera</taxon>
        <taxon>Polyneoptera</taxon>
        <taxon>Orthoptera</taxon>
        <taxon>Ensifera</taxon>
        <taxon>Gryllidea</taxon>
        <taxon>Grylloidea</taxon>
        <taxon>Gryllidae</taxon>
        <taxon>Gryllinae</taxon>
        <taxon>Gryllus</taxon>
    </lineage>
</organism>
<sequence>MTRDCLCSFRHCIHLTEMELLQFVENSNCFGNIASLGPQCIVCNCGSLSTYVDLGLMTSVTSQTETPLKEKIKNILNNKWVSGISETAFSLCLQCFHLVDQYDSLEAQMKIIHNEICNKYVNGHGIIHSVQTCEKPESQHCIASTVNGDRTKRTTSSKRTSGSKRKKASLDNIPTLHAQIVQLEPEAKRDAADAPALLQWQATPVAVFEAAGAGAGAMGPGAEPALPPPPPPLLVTGLPVAWPGDATAADACPGLRILTLENPPAAPPPPLPLALPAPGEEESAVAQLAAEQAVDDPGLPDDDDDAFIALPQPLPAAPPPQPATQPPPLAVYDEGDACAAGLRAGERVRVGTALGEGEGQGLACSYCAAAAFPDAAALRQHARLVHRPRVLSAALPPHLGLGARANCGVELSAVQPRPGAAHARPFVCIACDGAFKFKSNLQLHFKDKHSPHTPFACADCRAAFRRPIELSRHRVYYCPLRKRAPDPAPPARKR</sequence>
<comment type="caution">
    <text evidence="8">The sequence shown here is derived from an EMBL/GenBank/DDBJ whole genome shotgun (WGS) entry which is preliminary data.</text>
</comment>
<dbReference type="AlphaFoldDB" id="A0AAN9V6Z8"/>
<dbReference type="GO" id="GO:0000977">
    <property type="term" value="F:RNA polymerase II transcription regulatory region sequence-specific DNA binding"/>
    <property type="evidence" value="ECO:0007669"/>
    <property type="project" value="TreeGrafter"/>
</dbReference>
<accession>A0AAN9V6Z8</accession>
<dbReference type="InterPro" id="IPR013087">
    <property type="entry name" value="Znf_C2H2_type"/>
</dbReference>
<dbReference type="PANTHER" id="PTHR24409:SF295">
    <property type="entry name" value="AZ2-RELATED"/>
    <property type="match status" value="1"/>
</dbReference>
<evidence type="ECO:0000256" key="6">
    <source>
        <dbReference type="SAM" id="MobiDB-lite"/>
    </source>
</evidence>